<protein>
    <recommendedName>
        <fullName evidence="3 8">Thiazole synthase</fullName>
        <ecNumber evidence="3 8">2.8.1.10</ecNumber>
    </recommendedName>
</protein>
<dbReference type="RefSeq" id="YP_009390024.1">
    <property type="nucleotide sequence ID" value="NC_035231.1"/>
</dbReference>
<dbReference type="EC" id="2.8.1.10" evidence="3 8"/>
<evidence type="ECO:0000256" key="5">
    <source>
        <dbReference type="ARBA" id="ARBA00022977"/>
    </source>
</evidence>
<feature type="binding site" evidence="8">
    <location>
        <position position="215"/>
    </location>
    <ligand>
        <name>1-deoxy-D-xylulose 5-phosphate</name>
        <dbReference type="ChEBI" id="CHEBI:57792"/>
    </ligand>
</feature>
<keyword evidence="5 8" id="KW-0784">Thiamine biosynthesis</keyword>
<dbReference type="PANTHER" id="PTHR34266">
    <property type="entry name" value="THIAZOLE SYNTHASE"/>
    <property type="match status" value="1"/>
</dbReference>
<keyword evidence="4 8" id="KW-0808">Transferase</keyword>
<comment type="similarity">
    <text evidence="8">Belongs to the ThiG family.</text>
</comment>
<dbReference type="CDD" id="cd04728">
    <property type="entry name" value="ThiG"/>
    <property type="match status" value="1"/>
</dbReference>
<dbReference type="EMBL" id="KY033529">
    <property type="protein sequence ID" value="ART65392.1"/>
    <property type="molecule type" value="Genomic_DNA"/>
</dbReference>
<comment type="subunit">
    <text evidence="8">Homotetramer. Forms heterodimers with either ThiH or ThiS.</text>
</comment>
<feature type="compositionally biased region" description="Polar residues" evidence="9">
    <location>
        <begin position="301"/>
        <end position="312"/>
    </location>
</feature>
<dbReference type="GO" id="GO:0009507">
    <property type="term" value="C:chloroplast"/>
    <property type="evidence" value="ECO:0007669"/>
    <property type="project" value="UniProtKB-SubCell"/>
</dbReference>
<proteinExistence type="inferred from homology"/>
<dbReference type="HAMAP" id="MF_00443">
    <property type="entry name" value="ThiG"/>
    <property type="match status" value="1"/>
</dbReference>
<dbReference type="GO" id="GO:0009229">
    <property type="term" value="P:thiamine diphosphate biosynthetic process"/>
    <property type="evidence" value="ECO:0007669"/>
    <property type="project" value="UniProtKB-UniRule"/>
</dbReference>
<keyword evidence="11" id="KW-0934">Plastid</keyword>
<keyword evidence="11" id="KW-0150">Chloroplast</keyword>
<dbReference type="InterPro" id="IPR008867">
    <property type="entry name" value="ThiG"/>
</dbReference>
<dbReference type="Pfam" id="PF05690">
    <property type="entry name" value="ThiG"/>
    <property type="match status" value="1"/>
</dbReference>
<dbReference type="Gene3D" id="3.20.20.70">
    <property type="entry name" value="Aldolase class I"/>
    <property type="match status" value="1"/>
</dbReference>
<feature type="region of interest" description="Disordered" evidence="9">
    <location>
        <begin position="293"/>
        <end position="312"/>
    </location>
</feature>
<feature type="binding site" evidence="8">
    <location>
        <begin position="241"/>
        <end position="242"/>
    </location>
    <ligand>
        <name>1-deoxy-D-xylulose 5-phosphate</name>
        <dbReference type="ChEBI" id="CHEBI:57792"/>
    </ligand>
</feature>
<comment type="function">
    <text evidence="1 8">Catalyzes the rearrangement of 1-deoxy-D-xylulose 5-phosphate (DXP) to produce the thiazole phosphate moiety of thiamine. Sulfur is provided by the thiocarboxylate moiety of the carrier protein ThiS. In vitro, sulfur can be provided by H(2)S.</text>
</comment>
<dbReference type="UniPathway" id="UPA00060"/>
<evidence type="ECO:0000256" key="7">
    <source>
        <dbReference type="ARBA" id="ARBA00049897"/>
    </source>
</evidence>
<dbReference type="GO" id="GO:1990107">
    <property type="term" value="F:thiazole synthase activity"/>
    <property type="evidence" value="ECO:0007669"/>
    <property type="project" value="UniProtKB-EC"/>
</dbReference>
<comment type="catalytic activity">
    <reaction evidence="7 8">
        <text>[ThiS sulfur-carrier protein]-C-terminal-Gly-aminoethanethioate + 2-iminoacetate + 1-deoxy-D-xylulose 5-phosphate = [ThiS sulfur-carrier protein]-C-terminal Gly-Gly + 2-[(2R,5Z)-2-carboxy-4-methylthiazol-5(2H)-ylidene]ethyl phosphate + 2 H2O + H(+)</text>
        <dbReference type="Rhea" id="RHEA:26297"/>
        <dbReference type="Rhea" id="RHEA-COMP:12909"/>
        <dbReference type="Rhea" id="RHEA-COMP:19908"/>
        <dbReference type="ChEBI" id="CHEBI:15377"/>
        <dbReference type="ChEBI" id="CHEBI:15378"/>
        <dbReference type="ChEBI" id="CHEBI:57792"/>
        <dbReference type="ChEBI" id="CHEBI:62899"/>
        <dbReference type="ChEBI" id="CHEBI:77846"/>
        <dbReference type="ChEBI" id="CHEBI:90778"/>
        <dbReference type="ChEBI" id="CHEBI:232372"/>
        <dbReference type="EC" id="2.8.1.10"/>
    </reaction>
</comment>
<evidence type="ECO:0000313" key="11">
    <source>
        <dbReference type="EMBL" id="ART65392.1"/>
    </source>
</evidence>
<evidence type="ECO:0000256" key="4">
    <source>
        <dbReference type="ARBA" id="ARBA00022679"/>
    </source>
</evidence>
<evidence type="ECO:0000256" key="9">
    <source>
        <dbReference type="SAM" id="MobiDB-lite"/>
    </source>
</evidence>
<dbReference type="InterPro" id="IPR033983">
    <property type="entry name" value="Thiazole_synthase_ThiG"/>
</dbReference>
<sequence length="312" mass="34693">MVSWEKLTKSLLLILHYYYNDYQILFFYFRAMQLVSPNICIDWLKEQKYTTNLIIAGKHFKSRLMLGTGKYKTFEIAKRSIEISETSIVTVAIRRLQYLQGQHKLNLIDGINWNNLWLLPNTAGCATAEEAIRMASLGREMSKKLGQIDNNFIKLEVIPDSEYLLPDPIGTLKAAEYLIQKQFVVLPYIGQDPVLAKQLEEIGCSTIMPLGSPIGSGQGIKGIENIKIIIENSRIPVILDAGIGTPSDTVKAMELGIDAVLINSAIARANSPISMAFAMKLAVESGRAAYLSGRMQKQKNARPSSPLQGILS</sequence>
<feature type="active site" description="Schiff-base intermediate with DXP" evidence="8">
    <location>
        <position position="154"/>
    </location>
</feature>
<reference evidence="11" key="1">
    <citation type="journal article" date="2017" name="Sci. Rep.">
        <title>Origin and evolutionary history of freshwater Rhodophyta: further insights based on phylogenomic evidence.</title>
        <authorList>
            <person name="Nan F."/>
            <person name="Feng J."/>
            <person name="Lv J."/>
            <person name="Liu Q."/>
            <person name="Fang K."/>
            <person name="Gong C."/>
            <person name="Xie S."/>
        </authorList>
    </citation>
    <scope>NUCLEOTIDE SEQUENCE</scope>
</reference>
<accession>A0A3G1I8X3</accession>
<dbReference type="PANTHER" id="PTHR34266:SF2">
    <property type="entry name" value="THIAZOLE SYNTHASE"/>
    <property type="match status" value="1"/>
</dbReference>
<evidence type="ECO:0000256" key="8">
    <source>
        <dbReference type="HAMAP-Rule" id="MF_00443"/>
    </source>
</evidence>
<name>A0A3G1I8X3_9FLOR</name>
<dbReference type="InterPro" id="IPR013785">
    <property type="entry name" value="Aldolase_TIM"/>
</dbReference>
<geneLocation type="chloroplast" evidence="11"/>
<feature type="binding site" evidence="8">
    <location>
        <begin position="263"/>
        <end position="264"/>
    </location>
    <ligand>
        <name>1-deoxy-D-xylulose 5-phosphate</name>
        <dbReference type="ChEBI" id="CHEBI:57792"/>
    </ligand>
</feature>
<evidence type="ECO:0000256" key="1">
    <source>
        <dbReference type="ARBA" id="ARBA00002834"/>
    </source>
</evidence>
<feature type="domain" description="Thiazole synthase ThiG" evidence="10">
    <location>
        <begin position="55"/>
        <end position="306"/>
    </location>
</feature>
<organism evidence="11">
    <name type="scientific">Sheathia arcuata</name>
    <dbReference type="NCBI Taxonomy" id="340433"/>
    <lineage>
        <taxon>Eukaryota</taxon>
        <taxon>Rhodophyta</taxon>
        <taxon>Florideophyceae</taxon>
        <taxon>Nemaliophycidae</taxon>
        <taxon>Batrachospermales</taxon>
        <taxon>Batrachospermaceae</taxon>
        <taxon>Sheathia</taxon>
    </lineage>
</organism>
<keyword evidence="6 8" id="KW-0704">Schiff base</keyword>
<evidence type="ECO:0000256" key="2">
    <source>
        <dbReference type="ARBA" id="ARBA00004948"/>
    </source>
</evidence>
<dbReference type="GeneID" id="33350705"/>
<dbReference type="AlphaFoldDB" id="A0A3G1I8X3"/>
<comment type="pathway">
    <text evidence="2 8">Cofactor biosynthesis; thiamine diphosphate biosynthesis.</text>
</comment>
<comment type="subcellular location">
    <subcellularLocation>
        <location evidence="8">Plastid</location>
        <location evidence="8">Chloroplast</location>
    </subcellularLocation>
</comment>
<evidence type="ECO:0000256" key="3">
    <source>
        <dbReference type="ARBA" id="ARBA00011960"/>
    </source>
</evidence>
<evidence type="ECO:0000256" key="6">
    <source>
        <dbReference type="ARBA" id="ARBA00023270"/>
    </source>
</evidence>
<gene>
    <name evidence="8 11" type="primary">thiG</name>
</gene>
<evidence type="ECO:0000259" key="10">
    <source>
        <dbReference type="Pfam" id="PF05690"/>
    </source>
</evidence>
<dbReference type="SUPFAM" id="SSF110399">
    <property type="entry name" value="ThiG-like"/>
    <property type="match status" value="1"/>
</dbReference>